<evidence type="ECO:0000259" key="3">
    <source>
        <dbReference type="SMART" id="SM00939"/>
    </source>
</evidence>
<evidence type="ECO:0000256" key="1">
    <source>
        <dbReference type="ARBA" id="ARBA00022801"/>
    </source>
</evidence>
<evidence type="ECO:0000313" key="4">
    <source>
        <dbReference type="EMBL" id="TWI77973.1"/>
    </source>
</evidence>
<dbReference type="Pfam" id="PF08530">
    <property type="entry name" value="PepX_C"/>
    <property type="match status" value="1"/>
</dbReference>
<dbReference type="InterPro" id="IPR008979">
    <property type="entry name" value="Galactose-bd-like_sf"/>
</dbReference>
<organism evidence="4 5">
    <name type="scientific">Lacibacter cauensis</name>
    <dbReference type="NCBI Taxonomy" id="510947"/>
    <lineage>
        <taxon>Bacteria</taxon>
        <taxon>Pseudomonadati</taxon>
        <taxon>Bacteroidota</taxon>
        <taxon>Chitinophagia</taxon>
        <taxon>Chitinophagales</taxon>
        <taxon>Chitinophagaceae</taxon>
        <taxon>Lacibacter</taxon>
    </lineage>
</organism>
<feature type="signal peptide" evidence="2">
    <location>
        <begin position="1"/>
        <end position="20"/>
    </location>
</feature>
<keyword evidence="1" id="KW-0378">Hydrolase</keyword>
<dbReference type="GO" id="GO:0008239">
    <property type="term" value="F:dipeptidyl-peptidase activity"/>
    <property type="evidence" value="ECO:0007669"/>
    <property type="project" value="InterPro"/>
</dbReference>
<sequence length="559" mass="63954">MKLLFSLLVLLLSLSTTGFAQQLNTADSLYNIEDSILIPTRSGINISAIIVRKKTNTNPLPAILFYTTYYQGVGDANFGKRSADRDYAGVVAYVRGIRTDNNNYAPYENEGTDVYDIIDWISKQPWCNGTVGMLGGSYTGYAQWATVKNIHPALKTIVPQVAVMPGFDMPMENNVQNNIALYWPYQNIYTKQPIRRSLPFEWFEAGTSFRSLDSLAGVPNPIFQKWMQHPTYDAYWKKMVPTAKEYAQLNIPVLSTTGYYDGAQIAALQYYKLHTRYNKNANHYFVIGPYDHWGGQSRAAKNLMGYEIDSAALVNMRDLAYDWLDWVLKGKQKPSLLKDKINIQIMGANRWMHTSALTTTSNDTLIFYLNNQTLVSEKPKIKAYSSQTIDFRNRQNENNFYFPQIIVDTLNSSNGLVFKTAPFQKEFIINGSFLGNLFLTVNKRDIDISLALFEQMPNGQYFYLTRYLGRASYSKDNSRRQLLQPGKTESIPFEITRFISKRISKGSRLVILLNTNKQPFEIINYGSGKEVIDETINDAGMPLQIKWHNHSYLKIPIWK</sequence>
<dbReference type="NCBIfam" id="TIGR00976">
    <property type="entry name" value="CocE_NonD"/>
    <property type="match status" value="1"/>
</dbReference>
<dbReference type="RefSeq" id="WP_144888671.1">
    <property type="nucleotide sequence ID" value="NZ_VLLE01000008.1"/>
</dbReference>
<dbReference type="SMART" id="SM00939">
    <property type="entry name" value="PepX_C"/>
    <property type="match status" value="1"/>
</dbReference>
<keyword evidence="5" id="KW-1185">Reference proteome</keyword>
<evidence type="ECO:0000313" key="5">
    <source>
        <dbReference type="Proteomes" id="UP000316167"/>
    </source>
</evidence>
<feature type="domain" description="Xaa-Pro dipeptidyl-peptidase C-terminal" evidence="3">
    <location>
        <begin position="321"/>
        <end position="546"/>
    </location>
</feature>
<gene>
    <name evidence="4" type="ORF">IQ13_4216</name>
</gene>
<comment type="caution">
    <text evidence="4">The sequence shown here is derived from an EMBL/GenBank/DDBJ whole genome shotgun (WGS) entry which is preliminary data.</text>
</comment>
<feature type="chain" id="PRO_5021986032" description="Xaa-Pro dipeptidyl-peptidase C-terminal domain-containing protein" evidence="2">
    <location>
        <begin position="21"/>
        <end position="559"/>
    </location>
</feature>
<protein>
    <recommendedName>
        <fullName evidence="3">Xaa-Pro dipeptidyl-peptidase C-terminal domain-containing protein</fullName>
    </recommendedName>
</protein>
<dbReference type="EMBL" id="VLLE01000008">
    <property type="protein sequence ID" value="TWI77973.1"/>
    <property type="molecule type" value="Genomic_DNA"/>
</dbReference>
<dbReference type="SUPFAM" id="SSF49785">
    <property type="entry name" value="Galactose-binding domain-like"/>
    <property type="match status" value="1"/>
</dbReference>
<dbReference type="OrthoDB" id="319764at2"/>
<dbReference type="InterPro" id="IPR005674">
    <property type="entry name" value="CocE/Ser_esterase"/>
</dbReference>
<proteinExistence type="predicted"/>
<dbReference type="Gene3D" id="3.40.50.1820">
    <property type="entry name" value="alpha/beta hydrolase"/>
    <property type="match status" value="1"/>
</dbReference>
<reference evidence="4 5" key="1">
    <citation type="journal article" date="2015" name="Stand. Genomic Sci.">
        <title>Genomic Encyclopedia of Bacterial and Archaeal Type Strains, Phase III: the genomes of soil and plant-associated and newly described type strains.</title>
        <authorList>
            <person name="Whitman W.B."/>
            <person name="Woyke T."/>
            <person name="Klenk H.P."/>
            <person name="Zhou Y."/>
            <person name="Lilburn T.G."/>
            <person name="Beck B.J."/>
            <person name="De Vos P."/>
            <person name="Vandamme P."/>
            <person name="Eisen J.A."/>
            <person name="Garrity G."/>
            <person name="Hugenholtz P."/>
            <person name="Kyrpides N.C."/>
        </authorList>
    </citation>
    <scope>NUCLEOTIDE SEQUENCE [LARGE SCALE GENOMIC DNA]</scope>
    <source>
        <strain evidence="4 5">CGMCC 1.7271</strain>
    </source>
</reference>
<name>A0A562SA12_9BACT</name>
<dbReference type="SUPFAM" id="SSF53474">
    <property type="entry name" value="alpha/beta-Hydrolases"/>
    <property type="match status" value="1"/>
</dbReference>
<dbReference type="AlphaFoldDB" id="A0A562SA12"/>
<dbReference type="InterPro" id="IPR013736">
    <property type="entry name" value="Xaa-Pro_dipept_C"/>
</dbReference>
<dbReference type="Pfam" id="PF02129">
    <property type="entry name" value="Peptidase_S15"/>
    <property type="match status" value="1"/>
</dbReference>
<dbReference type="Gene3D" id="1.10.3020.10">
    <property type="entry name" value="alpha-amino acid ester hydrolase ( Helical cap domain)"/>
    <property type="match status" value="1"/>
</dbReference>
<dbReference type="Proteomes" id="UP000316167">
    <property type="component" value="Unassembled WGS sequence"/>
</dbReference>
<accession>A0A562SA12</accession>
<dbReference type="InterPro" id="IPR000383">
    <property type="entry name" value="Xaa-Pro-like_dom"/>
</dbReference>
<dbReference type="InterPro" id="IPR029058">
    <property type="entry name" value="AB_hydrolase_fold"/>
</dbReference>
<dbReference type="Gene3D" id="2.60.120.260">
    <property type="entry name" value="Galactose-binding domain-like"/>
    <property type="match status" value="1"/>
</dbReference>
<keyword evidence="2" id="KW-0732">Signal</keyword>
<evidence type="ECO:0000256" key="2">
    <source>
        <dbReference type="SAM" id="SignalP"/>
    </source>
</evidence>